<gene>
    <name evidence="1" type="ORF">HPB50_003569</name>
</gene>
<reference evidence="1" key="1">
    <citation type="submission" date="2020-05" db="EMBL/GenBank/DDBJ databases">
        <title>Large-scale comparative analyses of tick genomes elucidate their genetic diversity and vector capacities.</title>
        <authorList>
            <person name="Jia N."/>
            <person name="Wang J."/>
            <person name="Shi W."/>
            <person name="Du L."/>
            <person name="Sun Y."/>
            <person name="Zhan W."/>
            <person name="Jiang J."/>
            <person name="Wang Q."/>
            <person name="Zhang B."/>
            <person name="Ji P."/>
            <person name="Sakyi L.B."/>
            <person name="Cui X."/>
            <person name="Yuan T."/>
            <person name="Jiang B."/>
            <person name="Yang W."/>
            <person name="Lam T.T.-Y."/>
            <person name="Chang Q."/>
            <person name="Ding S."/>
            <person name="Wang X."/>
            <person name="Zhu J."/>
            <person name="Ruan X."/>
            <person name="Zhao L."/>
            <person name="Wei J."/>
            <person name="Que T."/>
            <person name="Du C."/>
            <person name="Cheng J."/>
            <person name="Dai P."/>
            <person name="Han X."/>
            <person name="Huang E."/>
            <person name="Gao Y."/>
            <person name="Liu J."/>
            <person name="Shao H."/>
            <person name="Ye R."/>
            <person name="Li L."/>
            <person name="Wei W."/>
            <person name="Wang X."/>
            <person name="Wang C."/>
            <person name="Yang T."/>
            <person name="Huo Q."/>
            <person name="Li W."/>
            <person name="Guo W."/>
            <person name="Chen H."/>
            <person name="Zhou L."/>
            <person name="Ni X."/>
            <person name="Tian J."/>
            <person name="Zhou Y."/>
            <person name="Sheng Y."/>
            <person name="Liu T."/>
            <person name="Pan Y."/>
            <person name="Xia L."/>
            <person name="Li J."/>
            <person name="Zhao F."/>
            <person name="Cao W."/>
        </authorList>
    </citation>
    <scope>NUCLEOTIDE SEQUENCE</scope>
    <source>
        <strain evidence="1">Hyas-2018</strain>
    </source>
</reference>
<name>A0ACB7SYF1_HYAAI</name>
<evidence type="ECO:0000313" key="2">
    <source>
        <dbReference type="Proteomes" id="UP000821845"/>
    </source>
</evidence>
<proteinExistence type="predicted"/>
<comment type="caution">
    <text evidence="1">The sequence shown here is derived from an EMBL/GenBank/DDBJ whole genome shotgun (WGS) entry which is preliminary data.</text>
</comment>
<dbReference type="Proteomes" id="UP000821845">
    <property type="component" value="Chromosome 2"/>
</dbReference>
<accession>A0ACB7SYF1</accession>
<organism evidence="1 2">
    <name type="scientific">Hyalomma asiaticum</name>
    <name type="common">Tick</name>
    <dbReference type="NCBI Taxonomy" id="266040"/>
    <lineage>
        <taxon>Eukaryota</taxon>
        <taxon>Metazoa</taxon>
        <taxon>Ecdysozoa</taxon>
        <taxon>Arthropoda</taxon>
        <taxon>Chelicerata</taxon>
        <taxon>Arachnida</taxon>
        <taxon>Acari</taxon>
        <taxon>Parasitiformes</taxon>
        <taxon>Ixodida</taxon>
        <taxon>Ixodoidea</taxon>
        <taxon>Ixodidae</taxon>
        <taxon>Hyalomminae</taxon>
        <taxon>Hyalomma</taxon>
    </lineage>
</organism>
<keyword evidence="2" id="KW-1185">Reference proteome</keyword>
<protein>
    <submittedName>
        <fullName evidence="1">Uncharacterized protein</fullName>
    </submittedName>
</protein>
<dbReference type="EMBL" id="CM023482">
    <property type="protein sequence ID" value="KAH6937674.1"/>
    <property type="molecule type" value="Genomic_DNA"/>
</dbReference>
<evidence type="ECO:0000313" key="1">
    <source>
        <dbReference type="EMBL" id="KAH6937674.1"/>
    </source>
</evidence>
<sequence>MTTDEGSILAKTVAPTANGSSILTKQSGSVQSRNSAVPKIEKSASDLELASDKKPAAKTTTPGGPSVKIATTAPPPVDAVTSGFTSGPTTGVGGKSKPLLLKKNQRGYETAPAYPGAIAGVVIGLFCSLVGFAVLAFAMAYSGHAKEVADASLACDTEQCHEARKLLDTSGNLTVDPCHNFYDYVCHRWARSGSFLDDVMDDFYSILGSIIMPGELPYPDIYGSHVFFHTYRTCTRFMNSSQDTAALTSVLPRLRKHAGSLHNLSQRDLVTAIVRLSGVSGIDVLFGIGLALYEKSAYPAIKGGRSIRKAFEGLPDFEAHLEAALTTMATKVPAKDLIVDVLKIDDIVNAAFENDSNTRIGNMSAVTEAVLQLGSADWSSLFQKYLRVPHTERFFWSGQNQAENILKVIGANATSDAVQAYLSLQVAAEVLALYFKSRVSVYPNVSERSGDFLDEHLTLMEDHEAASISYPLPVGMQTFAERQIDGALAFSEVLNSIVLSGALISAPILYSATMPTEFNFGTMGSLLAREIAHVFTPASSKEWWDERSQDGFRESTECLRKLYSSFEGNTSRWNVATASKLFALTMAARISLDGFLSGAGGIVGTPLPGLEQPQTSPDAMSTFFRRFCLLTCGHDEPHLSARSRCMIPLSGMPEFADAFRCARGTVMNPDNSCALTVPEQRDLERARLLS</sequence>